<accession>A0A0C6FFW8</accession>
<dbReference type="KEGG" id="maqu:Maq22A_c13465"/>
<organism evidence="1 2">
    <name type="scientific">Methylobacterium aquaticum</name>
    <dbReference type="NCBI Taxonomy" id="270351"/>
    <lineage>
        <taxon>Bacteria</taxon>
        <taxon>Pseudomonadati</taxon>
        <taxon>Pseudomonadota</taxon>
        <taxon>Alphaproteobacteria</taxon>
        <taxon>Hyphomicrobiales</taxon>
        <taxon>Methylobacteriaceae</taxon>
        <taxon>Methylobacterium</taxon>
    </lineage>
</organism>
<dbReference type="STRING" id="270351.Maq22A_c13465"/>
<gene>
    <name evidence="1" type="ORF">Maq22A_c13465</name>
</gene>
<dbReference type="RefSeq" id="WP_060847153.1">
    <property type="nucleotide sequence ID" value="NZ_AP014704.1"/>
</dbReference>
<reference evidence="2" key="2">
    <citation type="submission" date="2015-01" db="EMBL/GenBank/DDBJ databases">
        <title>Complete genome sequence of Methylobacterium aquaticum strain 22A.</title>
        <authorList>
            <person name="Tani A."/>
            <person name="Ogura Y."/>
            <person name="Hayashi T."/>
        </authorList>
    </citation>
    <scope>NUCLEOTIDE SEQUENCE [LARGE SCALE GENOMIC DNA]</scope>
    <source>
        <strain evidence="2">MA-22A</strain>
    </source>
</reference>
<dbReference type="Gene3D" id="3.40.50.300">
    <property type="entry name" value="P-loop containing nucleotide triphosphate hydrolases"/>
    <property type="match status" value="1"/>
</dbReference>
<evidence type="ECO:0000313" key="1">
    <source>
        <dbReference type="EMBL" id="BAQ45907.1"/>
    </source>
</evidence>
<evidence type="ECO:0000313" key="2">
    <source>
        <dbReference type="Proteomes" id="UP000061432"/>
    </source>
</evidence>
<proteinExistence type="predicted"/>
<dbReference type="EMBL" id="AP014704">
    <property type="protein sequence ID" value="BAQ45907.1"/>
    <property type="molecule type" value="Genomic_DNA"/>
</dbReference>
<sequence>MPAQRGARGWAGGAPNILNVTATRAQENLYVVGSRSAWADAGVFARLARSWPASSELREPTQ</sequence>
<reference evidence="1 2" key="1">
    <citation type="journal article" date="2015" name="Genome Announc.">
        <title>Complete Genome Sequence of Methylobacterium aquaticum Strain 22A, Isolated from Racomitrium japonicum Moss.</title>
        <authorList>
            <person name="Tani A."/>
            <person name="Ogura Y."/>
            <person name="Hayashi T."/>
            <person name="Kimbara K."/>
        </authorList>
    </citation>
    <scope>NUCLEOTIDE SEQUENCE [LARGE SCALE GENOMIC DNA]</scope>
    <source>
        <strain evidence="1 2">MA-22A</strain>
    </source>
</reference>
<dbReference type="Proteomes" id="UP000061432">
    <property type="component" value="Chromosome"/>
</dbReference>
<dbReference type="InterPro" id="IPR027417">
    <property type="entry name" value="P-loop_NTPase"/>
</dbReference>
<dbReference type="AlphaFoldDB" id="A0A0C6FFW8"/>
<protein>
    <submittedName>
        <fullName evidence="1">Uncharacterized protein</fullName>
    </submittedName>
</protein>
<name>A0A0C6FFW8_9HYPH</name>